<name>A0A6J8C6U1_MYTCO</name>
<keyword evidence="1" id="KW-0472">Membrane</keyword>
<protein>
    <submittedName>
        <fullName evidence="2">Uncharacterized protein</fullName>
    </submittedName>
</protein>
<dbReference type="AlphaFoldDB" id="A0A6J8C6U1"/>
<evidence type="ECO:0000313" key="3">
    <source>
        <dbReference type="Proteomes" id="UP000507470"/>
    </source>
</evidence>
<organism evidence="2 3">
    <name type="scientific">Mytilus coruscus</name>
    <name type="common">Sea mussel</name>
    <dbReference type="NCBI Taxonomy" id="42192"/>
    <lineage>
        <taxon>Eukaryota</taxon>
        <taxon>Metazoa</taxon>
        <taxon>Spiralia</taxon>
        <taxon>Lophotrochozoa</taxon>
        <taxon>Mollusca</taxon>
        <taxon>Bivalvia</taxon>
        <taxon>Autobranchia</taxon>
        <taxon>Pteriomorphia</taxon>
        <taxon>Mytilida</taxon>
        <taxon>Mytiloidea</taxon>
        <taxon>Mytilidae</taxon>
        <taxon>Mytilinae</taxon>
        <taxon>Mytilus</taxon>
    </lineage>
</organism>
<keyword evidence="3" id="KW-1185">Reference proteome</keyword>
<sequence length="254" mass="29827">MADLQTRVMRSRFFVFIAGLQIVPFGIPYRLTCPQQSHWQILSKHICPHARNYTCLLDILIFEYRQNCKGPKIIAPGSKYIWQPNFNRGECDEERYQPFIFRTEGYTNCSFLKSRCYSEGQATFSNGSAKTDRQCYCDSTRGYVFVSSTRHDKYCEPSEEDCSCHKNVTESITKTYKTGWHNVDYTTNLPSVQSEVMNNFSTVRDYDDHRYNIRRNENENTRNNAALVVLVMLILMFIIPYPSVVVFKKIWPRF</sequence>
<dbReference type="OrthoDB" id="6099161at2759"/>
<gene>
    <name evidence="2" type="ORF">MCOR_25489</name>
</gene>
<keyword evidence="1" id="KW-0812">Transmembrane</keyword>
<proteinExistence type="predicted"/>
<accession>A0A6J8C6U1</accession>
<dbReference type="EMBL" id="CACVKT020004512">
    <property type="protein sequence ID" value="CAC5390387.1"/>
    <property type="molecule type" value="Genomic_DNA"/>
</dbReference>
<evidence type="ECO:0000256" key="1">
    <source>
        <dbReference type="SAM" id="Phobius"/>
    </source>
</evidence>
<evidence type="ECO:0000313" key="2">
    <source>
        <dbReference type="EMBL" id="CAC5390387.1"/>
    </source>
</evidence>
<reference evidence="2 3" key="1">
    <citation type="submission" date="2020-06" db="EMBL/GenBank/DDBJ databases">
        <authorList>
            <person name="Li R."/>
            <person name="Bekaert M."/>
        </authorList>
    </citation>
    <scope>NUCLEOTIDE SEQUENCE [LARGE SCALE GENOMIC DNA]</scope>
    <source>
        <strain evidence="3">wild</strain>
    </source>
</reference>
<keyword evidence="1" id="KW-1133">Transmembrane helix</keyword>
<dbReference type="Proteomes" id="UP000507470">
    <property type="component" value="Unassembled WGS sequence"/>
</dbReference>
<feature type="transmembrane region" description="Helical" evidence="1">
    <location>
        <begin position="225"/>
        <end position="247"/>
    </location>
</feature>